<accession>A0A9D1V4K8</accession>
<proteinExistence type="predicted"/>
<reference evidence="2" key="1">
    <citation type="journal article" date="2021" name="PeerJ">
        <title>Extensive microbial diversity within the chicken gut microbiome revealed by metagenomics and culture.</title>
        <authorList>
            <person name="Gilroy R."/>
            <person name="Ravi A."/>
            <person name="Getino M."/>
            <person name="Pursley I."/>
            <person name="Horton D.L."/>
            <person name="Alikhan N.F."/>
            <person name="Baker D."/>
            <person name="Gharbi K."/>
            <person name="Hall N."/>
            <person name="Watson M."/>
            <person name="Adriaenssens E.M."/>
            <person name="Foster-Nyarko E."/>
            <person name="Jarju S."/>
            <person name="Secka A."/>
            <person name="Antonio M."/>
            <person name="Oren A."/>
            <person name="Chaudhuri R.R."/>
            <person name="La Ragione R."/>
            <person name="Hildebrand F."/>
            <person name="Pallen M.J."/>
        </authorList>
    </citation>
    <scope>NUCLEOTIDE SEQUENCE</scope>
    <source>
        <strain evidence="2">2239</strain>
    </source>
</reference>
<dbReference type="Proteomes" id="UP000824193">
    <property type="component" value="Unassembled WGS sequence"/>
</dbReference>
<organism evidence="2 3">
    <name type="scientific">Candidatus Allofournierella pullicola</name>
    <dbReference type="NCBI Taxonomy" id="2838596"/>
    <lineage>
        <taxon>Bacteria</taxon>
        <taxon>Bacillati</taxon>
        <taxon>Bacillota</taxon>
        <taxon>Clostridia</taxon>
        <taxon>Eubacteriales</taxon>
        <taxon>Oscillospiraceae</taxon>
        <taxon>Allofournierella</taxon>
    </lineage>
</organism>
<name>A0A9D1V4K8_9FIRM</name>
<evidence type="ECO:0000259" key="1">
    <source>
        <dbReference type="Pfam" id="PF06889"/>
    </source>
</evidence>
<evidence type="ECO:0000313" key="2">
    <source>
        <dbReference type="EMBL" id="HIX05639.1"/>
    </source>
</evidence>
<dbReference type="AlphaFoldDB" id="A0A9D1V4K8"/>
<evidence type="ECO:0000313" key="3">
    <source>
        <dbReference type="Proteomes" id="UP000824193"/>
    </source>
</evidence>
<dbReference type="Pfam" id="PF06889">
    <property type="entry name" value="DUF1266"/>
    <property type="match status" value="1"/>
</dbReference>
<sequence length="390" mass="43090">MDINEILNRAKGAQAQALASLHEMEEKAETLASSSCPKSDVPLRDTASQEAEQIAANAQRQVEILGQVFDAQTMTQMAANQEQLQQMMDQRMAEAAAMSAEAAMSQLFGEDMGVLAAALETLAMEGDEEGLGFDEEEETAASLYALLDETMARLEALPEPTSIEFGRDPALWGRFGILLSGIVSTLNDHRLDGLDVEEHIPVLEQQVLSVVRRSWGIDGRSGLLETIRYLTQGGYTERYRFYCEAESPEELMTGDEDEDDREGVVRAWAFAQHYKEHYSPAFMTGWDVGRAAMLARWGSYLGWITPEEAQGILWDLAQRAAGDLGGWREFAQSYLFGGLMWKLLCNSPAAGYLGYLADAATTLLMGKADGSGGQWRDFPWPARRKLGFTL</sequence>
<protein>
    <submittedName>
        <fullName evidence="2">DUF1266 domain-containing protein</fullName>
    </submittedName>
</protein>
<gene>
    <name evidence="2" type="ORF">H9865_06000</name>
</gene>
<feature type="domain" description="DUF1266" evidence="1">
    <location>
        <begin position="212"/>
        <end position="380"/>
    </location>
</feature>
<dbReference type="InterPro" id="IPR009677">
    <property type="entry name" value="DUF1266"/>
</dbReference>
<comment type="caution">
    <text evidence="2">The sequence shown here is derived from an EMBL/GenBank/DDBJ whole genome shotgun (WGS) entry which is preliminary data.</text>
</comment>
<reference evidence="2" key="2">
    <citation type="submission" date="2021-04" db="EMBL/GenBank/DDBJ databases">
        <authorList>
            <person name="Gilroy R."/>
        </authorList>
    </citation>
    <scope>NUCLEOTIDE SEQUENCE</scope>
    <source>
        <strain evidence="2">2239</strain>
    </source>
</reference>
<dbReference type="EMBL" id="DXFW01000018">
    <property type="protein sequence ID" value="HIX05639.1"/>
    <property type="molecule type" value="Genomic_DNA"/>
</dbReference>